<gene>
    <name evidence="1" type="ORF">SMC7_02975</name>
</gene>
<evidence type="ECO:0000313" key="2">
    <source>
        <dbReference type="Proteomes" id="UP000266328"/>
    </source>
</evidence>
<dbReference type="RefSeq" id="WP_119088890.1">
    <property type="nucleotide sequence ID" value="NZ_QXIS01000016.1"/>
</dbReference>
<evidence type="ECO:0000313" key="1">
    <source>
        <dbReference type="EMBL" id="RIE06288.1"/>
    </source>
</evidence>
<proteinExistence type="predicted"/>
<dbReference type="EMBL" id="QXIS01000016">
    <property type="protein sequence ID" value="RIE06288.1"/>
    <property type="molecule type" value="Genomic_DNA"/>
</dbReference>
<protein>
    <submittedName>
        <fullName evidence="1">Uncharacterized protein</fullName>
    </submittedName>
</protein>
<dbReference type="AlphaFoldDB" id="A0A398D0M8"/>
<dbReference type="Proteomes" id="UP000266328">
    <property type="component" value="Unassembled WGS sequence"/>
</dbReference>
<keyword evidence="2" id="KW-1185">Reference proteome</keyword>
<comment type="caution">
    <text evidence="1">The sequence shown here is derived from an EMBL/GenBank/DDBJ whole genome shotgun (WGS) entry which is preliminary data.</text>
</comment>
<sequence length="247" mass="27156">MKIKTVRGALRAVQRKILASHRETVTYSSELDKTYGLLATDKAWYITRLLRSEDYVDFGGLFPELAKQIGWTRGVRLARQGLSAAIGATRKLPIHGTASSILVFVDEHGRCLQIGPATLMGFCEYMGLTTGRGNSWYAFPTIILSPVFGSERDTEERAALQRASLISQVNSTEADEDTRKEYFVDAVVQLGQPDTQAVLDSSVSAGVPTTSFDQFDFAGDGAVLAVLSEINRNLTRIRELLEKTSSK</sequence>
<accession>A0A398D0M8</accession>
<name>A0A398D0M8_9BACT</name>
<organism evidence="1 2">
    <name type="scientific">Candidatus Cryosericum terrychapinii</name>
    <dbReference type="NCBI Taxonomy" id="2290919"/>
    <lineage>
        <taxon>Bacteria</taxon>
        <taxon>Pseudomonadati</taxon>
        <taxon>Caldisericota/Cryosericota group</taxon>
        <taxon>Candidatus Cryosericota</taxon>
        <taxon>Candidatus Cryosericia</taxon>
        <taxon>Candidatus Cryosericales</taxon>
        <taxon>Candidatus Cryosericaceae</taxon>
        <taxon>Candidatus Cryosericum</taxon>
    </lineage>
</organism>
<dbReference type="OrthoDB" id="9774263at2"/>
<reference evidence="1 2" key="1">
    <citation type="submission" date="2018-09" db="EMBL/GenBank/DDBJ databases">
        <title>Discovery and Ecogenomic Context for Candidatus Cryosericales, a Global Caldiserica Order Active in Thawing Permafrost.</title>
        <authorList>
            <person name="Martinez M.A."/>
            <person name="Woodcroft B.J."/>
            <person name="Ignacio Espinoza J.C."/>
            <person name="Zayed A."/>
            <person name="Singleton C.M."/>
            <person name="Boyd J."/>
            <person name="Li Y.-F."/>
            <person name="Purvine S."/>
            <person name="Maughan H."/>
            <person name="Hodgkins S.B."/>
            <person name="Anderson D."/>
            <person name="Sederholm M."/>
            <person name="Temperton B."/>
            <person name="Saleska S.R."/>
            <person name="Tyson G.W."/>
            <person name="Rich V.I."/>
        </authorList>
    </citation>
    <scope>NUCLEOTIDE SEQUENCE [LARGE SCALE GENOMIC DNA]</scope>
    <source>
        <strain evidence="1 2">SMC7</strain>
    </source>
</reference>